<organism evidence="1 2">
    <name type="scientific">Helicobacter anseris</name>
    <dbReference type="NCBI Taxonomy" id="375926"/>
    <lineage>
        <taxon>Bacteria</taxon>
        <taxon>Pseudomonadati</taxon>
        <taxon>Campylobacterota</taxon>
        <taxon>Epsilonproteobacteria</taxon>
        <taxon>Campylobacterales</taxon>
        <taxon>Helicobacteraceae</taxon>
        <taxon>Helicobacter</taxon>
    </lineage>
</organism>
<dbReference type="EMBL" id="NXLX01000008">
    <property type="protein sequence ID" value="RDU73856.1"/>
    <property type="molecule type" value="Genomic_DNA"/>
</dbReference>
<dbReference type="Proteomes" id="UP000256695">
    <property type="component" value="Unassembled WGS sequence"/>
</dbReference>
<comment type="caution">
    <text evidence="1">The sequence shown here is derived from an EMBL/GenBank/DDBJ whole genome shotgun (WGS) entry which is preliminary data.</text>
</comment>
<dbReference type="RefSeq" id="WP_115578963.1">
    <property type="nucleotide sequence ID" value="NZ_NXLX01000008.1"/>
</dbReference>
<name>A0A3D8J9S5_9HELI</name>
<sequence>MEDIKKQYWEESYKRQENYMFYPKEETVKFLNRFIRKKIGFNSYGEFLIGGGGQIKLEVLISDVE</sequence>
<dbReference type="AlphaFoldDB" id="A0A3D8J9S5"/>
<protein>
    <submittedName>
        <fullName evidence="1">Uncharacterized protein</fullName>
    </submittedName>
</protein>
<proteinExistence type="predicted"/>
<reference evidence="1 2" key="1">
    <citation type="submission" date="2018-04" db="EMBL/GenBank/DDBJ databases">
        <title>Novel Campyloabacter and Helicobacter Species and Strains.</title>
        <authorList>
            <person name="Mannion A.J."/>
            <person name="Shen Z."/>
            <person name="Fox J.G."/>
        </authorList>
    </citation>
    <scope>NUCLEOTIDE SEQUENCE [LARGE SCALE GENOMIC DNA]</scope>
    <source>
        <strain evidence="1 2">MIT 04-9362</strain>
    </source>
</reference>
<accession>A0A3D8J9S5</accession>
<evidence type="ECO:0000313" key="2">
    <source>
        <dbReference type="Proteomes" id="UP000256695"/>
    </source>
</evidence>
<keyword evidence="2" id="KW-1185">Reference proteome</keyword>
<gene>
    <name evidence="1" type="ORF">CQA57_04095</name>
</gene>
<evidence type="ECO:0000313" key="1">
    <source>
        <dbReference type="EMBL" id="RDU73856.1"/>
    </source>
</evidence>
<dbReference type="OrthoDB" id="1853779at2"/>